<reference evidence="5 6" key="1">
    <citation type="submission" date="2018-06" db="EMBL/GenBank/DDBJ databases">
        <authorList>
            <consortium name="Pathogen Informatics"/>
            <person name="Doyle S."/>
        </authorList>
    </citation>
    <scope>NUCLEOTIDE SEQUENCE [LARGE SCALE GENOMIC DNA]</scope>
    <source>
        <strain evidence="5 6">NCTC13294</strain>
    </source>
</reference>
<dbReference type="RefSeq" id="WP_115612836.1">
    <property type="nucleotide sequence ID" value="NZ_JBHLZC010000001.1"/>
</dbReference>
<dbReference type="OrthoDB" id="9766019at2"/>
<dbReference type="Proteomes" id="UP000254572">
    <property type="component" value="Unassembled WGS sequence"/>
</dbReference>
<keyword evidence="3 4" id="KW-0067">ATP-binding</keyword>
<dbReference type="InterPro" id="IPR029047">
    <property type="entry name" value="HSP70_peptide-bd_sf"/>
</dbReference>
<dbReference type="GO" id="GO:0005524">
    <property type="term" value="F:ATP binding"/>
    <property type="evidence" value="ECO:0007669"/>
    <property type="project" value="UniProtKB-KW"/>
</dbReference>
<comment type="similarity">
    <text evidence="1 4">Belongs to the heat shock protein 70 family.</text>
</comment>
<dbReference type="EMBL" id="UFUW01000001">
    <property type="protein sequence ID" value="SUX25131.1"/>
    <property type="molecule type" value="Genomic_DNA"/>
</dbReference>
<evidence type="ECO:0000256" key="3">
    <source>
        <dbReference type="ARBA" id="ARBA00022840"/>
    </source>
</evidence>
<dbReference type="InterPro" id="IPR018181">
    <property type="entry name" value="Heat_shock_70_CS"/>
</dbReference>
<evidence type="ECO:0000256" key="4">
    <source>
        <dbReference type="RuleBase" id="RU003322"/>
    </source>
</evidence>
<gene>
    <name evidence="5" type="primary">hscC</name>
    <name evidence="5" type="ORF">NCTC13294_02258</name>
</gene>
<evidence type="ECO:0000313" key="6">
    <source>
        <dbReference type="Proteomes" id="UP000254572"/>
    </source>
</evidence>
<evidence type="ECO:0000256" key="2">
    <source>
        <dbReference type="ARBA" id="ARBA00022741"/>
    </source>
</evidence>
<accession>A0A381EDL3</accession>
<evidence type="ECO:0000256" key="1">
    <source>
        <dbReference type="ARBA" id="ARBA00007381"/>
    </source>
</evidence>
<dbReference type="InterPro" id="IPR013126">
    <property type="entry name" value="Hsp_70_fam"/>
</dbReference>
<dbReference type="PANTHER" id="PTHR19375">
    <property type="entry name" value="HEAT SHOCK PROTEIN 70KDA"/>
    <property type="match status" value="1"/>
</dbReference>
<dbReference type="FunFam" id="3.30.420.40:FF:000144">
    <property type="entry name" value="Molecular chaperone HscC"/>
    <property type="match status" value="1"/>
</dbReference>
<dbReference type="Pfam" id="PF00012">
    <property type="entry name" value="HSP70"/>
    <property type="match status" value="2"/>
</dbReference>
<protein>
    <submittedName>
        <fullName evidence="5">Hsc62</fullName>
    </submittedName>
</protein>
<dbReference type="Gene3D" id="3.90.640.10">
    <property type="entry name" value="Actin, Chain A, domain 4"/>
    <property type="match status" value="1"/>
</dbReference>
<dbReference type="PROSITE" id="PS00297">
    <property type="entry name" value="HSP70_1"/>
    <property type="match status" value="1"/>
</dbReference>
<dbReference type="AlphaFoldDB" id="A0A381EDL3"/>
<proteinExistence type="inferred from homology"/>
<dbReference type="PRINTS" id="PR00301">
    <property type="entry name" value="HEATSHOCK70"/>
</dbReference>
<sequence>MDTPILGIDLGTTNSLVACWQDGKAQLVKNALGSVLTPSVVSVDDDGSILVGAAARERLISHPQATAATFKRYMGSSKRYRLGRRHEFSPEELSALVLGSLKADAEAAFGTRATDAVITVPAYFNDTQRKATRHAAELAGLNVRRLLNEPTAAAMAYGLHQGEDARKFLVLDLGGGTFDVTLLDMFSGIMEVRASAGDNMLGGEDFTELLILGFSGAHPKADLASVQGQLYAAAERAKQALNSGDADMQLTVGGETLNWHITGADWEQRCAPLLERCRAPIEQTLRDAGIRAASLDDIILVGGATRMGILRKTMARLFGRFPTTGLNPDETIAIGAAIQAGLVAKDQALEEVVMTDVAPYSLGVETSIQTSEQHYEGGIFSPIIERNTVIPVSRMETYYPIQNNQEALLFKIYQGEARLVRDNIYLGEISIPLPDYRDPEQMPAEVRFTYDVSGLLEVDVHLPADGSTHQLTIHNSGVSLDAAALQAAHEKLAKLKIHPRDQAENRTLLARAERLYTQRLGEDRQYIGQRIAIFTAALNSQDERLIREAAKEMQEFLQHMDDDPWQ</sequence>
<dbReference type="InterPro" id="IPR043129">
    <property type="entry name" value="ATPase_NBD"/>
</dbReference>
<dbReference type="Gene3D" id="2.60.34.10">
    <property type="entry name" value="Substrate Binding Domain Of DNAk, Chain A, domain 1"/>
    <property type="match status" value="1"/>
</dbReference>
<organism evidence="5 6">
    <name type="scientific">Cardiobacterium valvarum</name>
    <dbReference type="NCBI Taxonomy" id="194702"/>
    <lineage>
        <taxon>Bacteria</taxon>
        <taxon>Pseudomonadati</taxon>
        <taxon>Pseudomonadota</taxon>
        <taxon>Gammaproteobacteria</taxon>
        <taxon>Cardiobacteriales</taxon>
        <taxon>Cardiobacteriaceae</taxon>
        <taxon>Cardiobacterium</taxon>
    </lineage>
</organism>
<dbReference type="Gene3D" id="3.30.420.40">
    <property type="match status" value="2"/>
</dbReference>
<dbReference type="PROSITE" id="PS00329">
    <property type="entry name" value="HSP70_2"/>
    <property type="match status" value="1"/>
</dbReference>
<dbReference type="GO" id="GO:0140662">
    <property type="term" value="F:ATP-dependent protein folding chaperone"/>
    <property type="evidence" value="ECO:0007669"/>
    <property type="project" value="InterPro"/>
</dbReference>
<evidence type="ECO:0000313" key="5">
    <source>
        <dbReference type="EMBL" id="SUX25131.1"/>
    </source>
</evidence>
<dbReference type="SUPFAM" id="SSF53067">
    <property type="entry name" value="Actin-like ATPase domain"/>
    <property type="match status" value="2"/>
</dbReference>
<keyword evidence="2 4" id="KW-0547">Nucleotide-binding</keyword>
<name>A0A381EDL3_9GAMM</name>
<keyword evidence="6" id="KW-1185">Reference proteome</keyword>
<dbReference type="SUPFAM" id="SSF100920">
    <property type="entry name" value="Heat shock protein 70kD (HSP70), peptide-binding domain"/>
    <property type="match status" value="1"/>
</dbReference>